<comment type="caution">
    <text evidence="3">The sequence shown here is derived from an EMBL/GenBank/DDBJ whole genome shotgun (WGS) entry which is preliminary data.</text>
</comment>
<reference evidence="5" key="2">
    <citation type="submission" date="2024-07" db="EMBL/GenBank/DDBJ databases">
        <title>Two chromosome-level genome assemblies of Korean endemic species Abeliophyllum distichum and Forsythia ovata (Oleaceae).</title>
        <authorList>
            <person name="Jang H."/>
        </authorList>
    </citation>
    <scope>NUCLEOTIDE SEQUENCE [LARGE SCALE GENOMIC DNA]</scope>
</reference>
<organism evidence="3 5">
    <name type="scientific">Forsythia ovata</name>
    <dbReference type="NCBI Taxonomy" id="205694"/>
    <lineage>
        <taxon>Eukaryota</taxon>
        <taxon>Viridiplantae</taxon>
        <taxon>Streptophyta</taxon>
        <taxon>Embryophyta</taxon>
        <taxon>Tracheophyta</taxon>
        <taxon>Spermatophyta</taxon>
        <taxon>Magnoliopsida</taxon>
        <taxon>eudicotyledons</taxon>
        <taxon>Gunneridae</taxon>
        <taxon>Pentapetalae</taxon>
        <taxon>asterids</taxon>
        <taxon>lamiids</taxon>
        <taxon>Lamiales</taxon>
        <taxon>Oleaceae</taxon>
        <taxon>Forsythieae</taxon>
        <taxon>Forsythia</taxon>
    </lineage>
</organism>
<proteinExistence type="inferred from homology"/>
<protein>
    <recommendedName>
        <fullName evidence="1">HVA22-like protein</fullName>
    </recommendedName>
</protein>
<gene>
    <name evidence="3" type="ORF">Fot_32643</name>
    <name evidence="4" type="ORF">Fot_32661</name>
</gene>
<dbReference type="GO" id="GO:0016020">
    <property type="term" value="C:membrane"/>
    <property type="evidence" value="ECO:0007669"/>
    <property type="project" value="UniProtKB-SubCell"/>
</dbReference>
<dbReference type="EMBL" id="JBFOLJ010000009">
    <property type="protein sequence ID" value="KAL2509014.1"/>
    <property type="molecule type" value="Genomic_DNA"/>
</dbReference>
<feature type="compositionally biased region" description="Polar residues" evidence="2">
    <location>
        <begin position="152"/>
        <end position="162"/>
    </location>
</feature>
<feature type="compositionally biased region" description="Acidic residues" evidence="2">
    <location>
        <begin position="219"/>
        <end position="229"/>
    </location>
</feature>
<feature type="region of interest" description="Disordered" evidence="2">
    <location>
        <begin position="152"/>
        <end position="235"/>
    </location>
</feature>
<evidence type="ECO:0000256" key="1">
    <source>
        <dbReference type="RuleBase" id="RU362006"/>
    </source>
</evidence>
<sequence length="251" mass="29068">MIGGFISRGLILVFGYAYPAFECFKTVEKNRVEIQELRFWCQYWIIVAMLTVVERFVDTFISWLPMYDEIKLALIIYLWCPKTKGTRYVYESFLRPILLKHEKDVDRSLLEFRERAWTLAIFYWQNCTQHGSEKIFQFLQFVAAKSAKITPGSQNVESQHSNGAPPPPPTPPTTPSRLAKKNDDDSPRRPITPSRPPSFNLAQSSKSEPVRVQTRSIETEDVVIQDEDTGSPMERHLHTARLKLRRFKGGN</sequence>
<dbReference type="PANTHER" id="PTHR12300:SF162">
    <property type="entry name" value="HVA22-LIKE PROTEIN J"/>
    <property type="match status" value="1"/>
</dbReference>
<keyword evidence="5" id="KW-1185">Reference proteome</keyword>
<evidence type="ECO:0000313" key="3">
    <source>
        <dbReference type="EMBL" id="KAL2508996.1"/>
    </source>
</evidence>
<dbReference type="InterPro" id="IPR004345">
    <property type="entry name" value="TB2_DP1_HVA22"/>
</dbReference>
<feature type="compositionally biased region" description="Pro residues" evidence="2">
    <location>
        <begin position="164"/>
        <end position="174"/>
    </location>
</feature>
<dbReference type="PANTHER" id="PTHR12300">
    <property type="entry name" value="HVA22-LIKE PROTEINS"/>
    <property type="match status" value="1"/>
</dbReference>
<dbReference type="AlphaFoldDB" id="A0ABD1T8E8"/>
<evidence type="ECO:0000313" key="4">
    <source>
        <dbReference type="EMBL" id="KAL2509014.1"/>
    </source>
</evidence>
<accession>A0ABD1T8E8</accession>
<dbReference type="Pfam" id="PF03134">
    <property type="entry name" value="TB2_DP1_HVA22"/>
    <property type="match status" value="1"/>
</dbReference>
<comment type="subcellular location">
    <subcellularLocation>
        <location evidence="1">Membrane</location>
        <topology evidence="1">Multi-pass membrane protein</topology>
    </subcellularLocation>
</comment>
<dbReference type="EMBL" id="JBFOLJ010000009">
    <property type="protein sequence ID" value="KAL2508996.1"/>
    <property type="molecule type" value="Genomic_DNA"/>
</dbReference>
<name>A0ABD1T8E8_9LAMI</name>
<dbReference type="Proteomes" id="UP001604277">
    <property type="component" value="Unassembled WGS sequence"/>
</dbReference>
<evidence type="ECO:0000256" key="2">
    <source>
        <dbReference type="SAM" id="MobiDB-lite"/>
    </source>
</evidence>
<evidence type="ECO:0000313" key="5">
    <source>
        <dbReference type="Proteomes" id="UP001604277"/>
    </source>
</evidence>
<comment type="similarity">
    <text evidence="1">Belongs to the DP1 family.</text>
</comment>
<reference evidence="3" key="1">
    <citation type="submission" date="2024-07" db="EMBL/GenBank/DDBJ databases">
        <title>Two chromosome-level genome assemblies of Korean endemic species Abeliophyllum distichum and Forsythia ovata (Oleaceae).</title>
        <authorList>
            <person name="Mun J.H."/>
        </authorList>
    </citation>
    <scope>NUCLEOTIDE SEQUENCE</scope>
    <source>
        <strain evidence="3">KNKB202402200001</strain>
        <tissue evidence="3">Leaf</tissue>
    </source>
</reference>